<gene>
    <name evidence="3" type="ORF">GCM10017783_11490</name>
</gene>
<dbReference type="Pfam" id="PF10128">
    <property type="entry name" value="OpcA_G6PD_assem"/>
    <property type="match status" value="1"/>
</dbReference>
<sequence>MTPAAVDPTCLEPRLSTVRAAEGTISELWDCLGVQTRAATGNLVALTERMHLKKVEGALAGLQGRYVGRQIIGVLEGSDDTVEVQVSLVPQEGGRYVERLVLHASEDQLRGAILPLLRPATLNYIWWAAERRPGGPLLTELTELADKVICDSLTLDIRPGRHYALADLGWPRLSGWREALAQLFDRPEGIQQLPGLQALRLTYAGQNPLPAQLYGAWVADTLGWPDLGGVTVESEDCERENGDLCRVELYGGGAHFVLEAGEGGVIHAQAEWAGGGFQSSLHLRRLPLAAGLAELLADARPHTAFERAWARVRSEPRWTVDLPTVR</sequence>
<dbReference type="RefSeq" id="WP_229838932.1">
    <property type="nucleotide sequence ID" value="NZ_BNAL01000011.1"/>
</dbReference>
<reference evidence="4" key="1">
    <citation type="journal article" date="2019" name="Int. J. Syst. Evol. Microbiol.">
        <title>The Global Catalogue of Microorganisms (GCM) 10K type strain sequencing project: providing services to taxonomists for standard genome sequencing and annotation.</title>
        <authorList>
            <consortium name="The Broad Institute Genomics Platform"/>
            <consortium name="The Broad Institute Genome Sequencing Center for Infectious Disease"/>
            <person name="Wu L."/>
            <person name="Ma J."/>
        </authorList>
    </citation>
    <scope>NUCLEOTIDE SEQUENCE [LARGE SCALE GENOMIC DNA]</scope>
    <source>
        <strain evidence="4">CGMCC 1.18439</strain>
    </source>
</reference>
<protein>
    <submittedName>
        <fullName evidence="3">Glucose-6-phosphate dehydrogenase</fullName>
    </submittedName>
</protein>
<name>A0ABQ3K4X6_9DEIO</name>
<dbReference type="InterPro" id="IPR046801">
    <property type="entry name" value="OpcA_G6PD_N"/>
</dbReference>
<dbReference type="PANTHER" id="PTHR38658:SF1">
    <property type="entry name" value="OXPP CYCLE PROTEIN OPCA-RELATED"/>
    <property type="match status" value="1"/>
</dbReference>
<feature type="domain" description="Glucose-6-phosphate dehydrogenase assembly protein OpcA C-terminal" evidence="2">
    <location>
        <begin position="164"/>
        <end position="309"/>
    </location>
</feature>
<comment type="caution">
    <text evidence="3">The sequence shown here is derived from an EMBL/GenBank/DDBJ whole genome shotgun (WGS) entry which is preliminary data.</text>
</comment>
<organism evidence="3 4">
    <name type="scientific">Deinococcus piscis</name>
    <dbReference type="NCBI Taxonomy" id="394230"/>
    <lineage>
        <taxon>Bacteria</taxon>
        <taxon>Thermotogati</taxon>
        <taxon>Deinococcota</taxon>
        <taxon>Deinococci</taxon>
        <taxon>Deinococcales</taxon>
        <taxon>Deinococcaceae</taxon>
        <taxon>Deinococcus</taxon>
    </lineage>
</organism>
<dbReference type="PANTHER" id="PTHR38658">
    <property type="entry name" value="OXPP CYCLE PROTEIN OPCA-RELATED"/>
    <property type="match status" value="1"/>
</dbReference>
<dbReference type="InterPro" id="IPR046802">
    <property type="entry name" value="OpcA_G6PD_C"/>
</dbReference>
<evidence type="ECO:0000259" key="1">
    <source>
        <dbReference type="Pfam" id="PF10128"/>
    </source>
</evidence>
<dbReference type="Pfam" id="PF20171">
    <property type="entry name" value="OpcA_G6PD_C"/>
    <property type="match status" value="1"/>
</dbReference>
<keyword evidence="4" id="KW-1185">Reference proteome</keyword>
<dbReference type="InterPro" id="IPR004555">
    <property type="entry name" value="G6PDH_assembly_OpcA"/>
</dbReference>
<dbReference type="EMBL" id="BNAL01000011">
    <property type="protein sequence ID" value="GHG00999.1"/>
    <property type="molecule type" value="Genomic_DNA"/>
</dbReference>
<proteinExistence type="predicted"/>
<evidence type="ECO:0000313" key="4">
    <source>
        <dbReference type="Proteomes" id="UP000632154"/>
    </source>
</evidence>
<dbReference type="Proteomes" id="UP000632154">
    <property type="component" value="Unassembled WGS sequence"/>
</dbReference>
<accession>A0ABQ3K4X6</accession>
<feature type="domain" description="Glucose-6-phosphate dehydrogenase assembly protein OpcA N-terminal" evidence="1">
    <location>
        <begin position="65"/>
        <end position="157"/>
    </location>
</feature>
<evidence type="ECO:0000313" key="3">
    <source>
        <dbReference type="EMBL" id="GHG00999.1"/>
    </source>
</evidence>
<evidence type="ECO:0000259" key="2">
    <source>
        <dbReference type="Pfam" id="PF20171"/>
    </source>
</evidence>